<dbReference type="AlphaFoldDB" id="A0A4Y3PMN5"/>
<accession>A0A4Y3PMN5</accession>
<keyword evidence="1" id="KW-0472">Membrane</keyword>
<keyword evidence="3" id="KW-1185">Reference proteome</keyword>
<evidence type="ECO:0000313" key="3">
    <source>
        <dbReference type="Proteomes" id="UP000316882"/>
    </source>
</evidence>
<evidence type="ECO:0000313" key="2">
    <source>
        <dbReference type="EMBL" id="GEB33246.1"/>
    </source>
</evidence>
<protein>
    <submittedName>
        <fullName evidence="2">Uncharacterized protein</fullName>
    </submittedName>
</protein>
<keyword evidence="1" id="KW-0812">Transmembrane</keyword>
<gene>
    <name evidence="2" type="ORF">BPA01_28260</name>
</gene>
<keyword evidence="1" id="KW-1133">Transmembrane helix</keyword>
<comment type="caution">
    <text evidence="2">The sequence shown here is derived from an EMBL/GenBank/DDBJ whole genome shotgun (WGS) entry which is preliminary data.</text>
</comment>
<dbReference type="EMBL" id="BJMH01000012">
    <property type="protein sequence ID" value="GEB33246.1"/>
    <property type="molecule type" value="Genomic_DNA"/>
</dbReference>
<dbReference type="GeneID" id="87615173"/>
<evidence type="ECO:0000256" key="1">
    <source>
        <dbReference type="SAM" id="Phobius"/>
    </source>
</evidence>
<sequence>MIVGTPLYEWMSHNFFVMAMILGVIGVVGYYAFYSSRRKGRYRQ</sequence>
<dbReference type="Proteomes" id="UP000316882">
    <property type="component" value="Unassembled WGS sequence"/>
</dbReference>
<dbReference type="RefSeq" id="WP_255679199.1">
    <property type="nucleotide sequence ID" value="NZ_BJMH01000012.1"/>
</dbReference>
<proteinExistence type="predicted"/>
<dbReference type="NCBIfam" id="NF045534">
    <property type="entry name" value="small_EYxxD"/>
    <property type="match status" value="1"/>
</dbReference>
<organism evidence="2 3">
    <name type="scientific">Brevibacillus parabrevis</name>
    <dbReference type="NCBI Taxonomy" id="54914"/>
    <lineage>
        <taxon>Bacteria</taxon>
        <taxon>Bacillati</taxon>
        <taxon>Bacillota</taxon>
        <taxon>Bacilli</taxon>
        <taxon>Bacillales</taxon>
        <taxon>Paenibacillaceae</taxon>
        <taxon>Brevibacillus</taxon>
    </lineage>
</organism>
<reference evidence="2 3" key="1">
    <citation type="submission" date="2019-06" db="EMBL/GenBank/DDBJ databases">
        <title>Whole genome shotgun sequence of Brevibacillus parabrevis NBRC 12334.</title>
        <authorList>
            <person name="Hosoyama A."/>
            <person name="Uohara A."/>
            <person name="Ohji S."/>
            <person name="Ichikawa N."/>
        </authorList>
    </citation>
    <scope>NUCLEOTIDE SEQUENCE [LARGE SCALE GENOMIC DNA]</scope>
    <source>
        <strain evidence="2 3">NBRC 12334</strain>
    </source>
</reference>
<name>A0A4Y3PMN5_BREPA</name>
<feature type="transmembrane region" description="Helical" evidence="1">
    <location>
        <begin position="15"/>
        <end position="34"/>
    </location>
</feature>